<name>A0A7V8VEB0_9BACT</name>
<dbReference type="InterPro" id="IPR056798">
    <property type="entry name" value="ADH_Fe_C"/>
</dbReference>
<accession>A0A7V8VEB0</accession>
<sequence>MSARSGVALAAPPPAWDSIAGEQLLPFDFQPLNRVIAGPGVLQRLDEAVQSLGGQRVLLVTDPGLEQAGHPQRAQAILEAAGLKVALFDGVKENPTEREVEAGTEFARSHQIDCIVAVGGGSAMDCAKGINFLLTNGGRMSDYKGFGKASRPMLPSIGVPTTAGTGSEAQSYALITDEKTHLKMACGDRKAAFRIVLLDPELTLTQPQQVTAATGIDAIAHAVESFVCTRRNAFSQMLSRTAWHLLSQHFETVLREPRHLPARWNMLLGAHLAGMAIENSMLGICHSCANPLTAHYGITHGVAIGIMLPHVIRFNGEWVEPLYAELLAHEYGGKQRATDQLVERTLRFTQAAGLPQSLRDCGVSRTILPLLAEEAHQQWTARFNPRPVTENDLLRVYEAAW</sequence>
<dbReference type="CDD" id="cd08551">
    <property type="entry name" value="Fe-ADH"/>
    <property type="match status" value="1"/>
</dbReference>
<dbReference type="EMBL" id="JACEFB010000006">
    <property type="protein sequence ID" value="MBA2226470.1"/>
    <property type="molecule type" value="Genomic_DNA"/>
</dbReference>
<dbReference type="Proteomes" id="UP000542342">
    <property type="component" value="Unassembled WGS sequence"/>
</dbReference>
<evidence type="ECO:0000256" key="1">
    <source>
        <dbReference type="ARBA" id="ARBA00001962"/>
    </source>
</evidence>
<dbReference type="PANTHER" id="PTHR11496:SF102">
    <property type="entry name" value="ALCOHOL DEHYDROGENASE 4"/>
    <property type="match status" value="1"/>
</dbReference>
<keyword evidence="4" id="KW-0520">NAD</keyword>
<proteinExistence type="inferred from homology"/>
<dbReference type="Pfam" id="PF00465">
    <property type="entry name" value="Fe-ADH"/>
    <property type="match status" value="1"/>
</dbReference>
<evidence type="ECO:0000313" key="8">
    <source>
        <dbReference type="Proteomes" id="UP000542342"/>
    </source>
</evidence>
<dbReference type="InterPro" id="IPR039697">
    <property type="entry name" value="Alcohol_dehydrogenase_Fe"/>
</dbReference>
<dbReference type="InterPro" id="IPR001670">
    <property type="entry name" value="ADH_Fe/GldA"/>
</dbReference>
<feature type="domain" description="Fe-containing alcohol dehydrogenase-like C-terminal" evidence="6">
    <location>
        <begin position="211"/>
        <end position="401"/>
    </location>
</feature>
<dbReference type="InterPro" id="IPR018211">
    <property type="entry name" value="ADH_Fe_CS"/>
</dbReference>
<comment type="caution">
    <text evidence="7">The sequence shown here is derived from an EMBL/GenBank/DDBJ whole genome shotgun (WGS) entry which is preliminary data.</text>
</comment>
<gene>
    <name evidence="7" type="ORF">H0921_09895</name>
</gene>
<protein>
    <submittedName>
        <fullName evidence="7">Iron-containing alcohol dehydrogenase</fullName>
    </submittedName>
</protein>
<dbReference type="FunFam" id="3.40.50.1970:FF:000003">
    <property type="entry name" value="Alcohol dehydrogenase, iron-containing"/>
    <property type="match status" value="1"/>
</dbReference>
<evidence type="ECO:0000256" key="4">
    <source>
        <dbReference type="ARBA" id="ARBA00023027"/>
    </source>
</evidence>
<dbReference type="PANTHER" id="PTHR11496">
    <property type="entry name" value="ALCOHOL DEHYDROGENASE"/>
    <property type="match status" value="1"/>
</dbReference>
<dbReference type="RefSeq" id="WP_194537911.1">
    <property type="nucleotide sequence ID" value="NZ_JACEFB010000006.1"/>
</dbReference>
<organism evidence="7 8">
    <name type="scientific">Thermogemmata fonticola</name>
    <dbReference type="NCBI Taxonomy" id="2755323"/>
    <lineage>
        <taxon>Bacteria</taxon>
        <taxon>Pseudomonadati</taxon>
        <taxon>Planctomycetota</taxon>
        <taxon>Planctomycetia</taxon>
        <taxon>Gemmatales</taxon>
        <taxon>Gemmataceae</taxon>
        <taxon>Thermogemmata</taxon>
    </lineage>
</organism>
<dbReference type="Gene3D" id="1.20.1090.10">
    <property type="entry name" value="Dehydroquinate synthase-like - alpha domain"/>
    <property type="match status" value="1"/>
</dbReference>
<evidence type="ECO:0000259" key="6">
    <source>
        <dbReference type="Pfam" id="PF25137"/>
    </source>
</evidence>
<reference evidence="7 8" key="1">
    <citation type="submission" date="2020-07" db="EMBL/GenBank/DDBJ databases">
        <title>Thermogemmata thermophila gen. nov., sp. nov., a novel moderate thermophilic planctomycete from a Kamchatka hot spring.</title>
        <authorList>
            <person name="Elcheninov A.G."/>
            <person name="Podosokorskaya O.A."/>
            <person name="Kovaleva O.L."/>
            <person name="Novikov A."/>
            <person name="Bonch-Osmolovskaya E.A."/>
            <person name="Toshchakov S.V."/>
            <person name="Kublanov I.V."/>
        </authorList>
    </citation>
    <scope>NUCLEOTIDE SEQUENCE [LARGE SCALE GENOMIC DNA]</scope>
    <source>
        <strain evidence="7 8">2918</strain>
    </source>
</reference>
<evidence type="ECO:0000256" key="3">
    <source>
        <dbReference type="ARBA" id="ARBA00023002"/>
    </source>
</evidence>
<comment type="similarity">
    <text evidence="2">Belongs to the iron-containing alcohol dehydrogenase family.</text>
</comment>
<dbReference type="GO" id="GO:0004022">
    <property type="term" value="F:alcohol dehydrogenase (NAD+) activity"/>
    <property type="evidence" value="ECO:0007669"/>
    <property type="project" value="TreeGrafter"/>
</dbReference>
<dbReference type="AlphaFoldDB" id="A0A7V8VEB0"/>
<evidence type="ECO:0000256" key="2">
    <source>
        <dbReference type="ARBA" id="ARBA00007358"/>
    </source>
</evidence>
<dbReference type="PROSITE" id="PS00913">
    <property type="entry name" value="ADH_IRON_1"/>
    <property type="match status" value="1"/>
</dbReference>
<dbReference type="SUPFAM" id="SSF56796">
    <property type="entry name" value="Dehydroquinate synthase-like"/>
    <property type="match status" value="1"/>
</dbReference>
<feature type="domain" description="Alcohol dehydrogenase iron-type/glycerol dehydrogenase GldA" evidence="5">
    <location>
        <begin position="34"/>
        <end position="200"/>
    </location>
</feature>
<keyword evidence="8" id="KW-1185">Reference proteome</keyword>
<evidence type="ECO:0000259" key="5">
    <source>
        <dbReference type="Pfam" id="PF00465"/>
    </source>
</evidence>
<evidence type="ECO:0000313" key="7">
    <source>
        <dbReference type="EMBL" id="MBA2226470.1"/>
    </source>
</evidence>
<dbReference type="Pfam" id="PF25137">
    <property type="entry name" value="ADH_Fe_C"/>
    <property type="match status" value="1"/>
</dbReference>
<dbReference type="GO" id="GO:0046872">
    <property type="term" value="F:metal ion binding"/>
    <property type="evidence" value="ECO:0007669"/>
    <property type="project" value="InterPro"/>
</dbReference>
<comment type="cofactor">
    <cofactor evidence="1">
        <name>Fe cation</name>
        <dbReference type="ChEBI" id="CHEBI:24875"/>
    </cofactor>
</comment>
<keyword evidence="3" id="KW-0560">Oxidoreductase</keyword>
<dbReference type="Gene3D" id="3.40.50.1970">
    <property type="match status" value="1"/>
</dbReference>